<dbReference type="Gene3D" id="3.90.70.80">
    <property type="match status" value="1"/>
</dbReference>
<protein>
    <recommendedName>
        <fullName evidence="2">OTU domain-containing protein</fullName>
    </recommendedName>
</protein>
<dbReference type="PANTHER" id="PTHR12419:SF7">
    <property type="entry name" value="OTU DOMAIN-CONTAINING PROTEIN 3"/>
    <property type="match status" value="1"/>
</dbReference>
<feature type="domain" description="OTU" evidence="2">
    <location>
        <begin position="48"/>
        <end position="177"/>
    </location>
</feature>
<dbReference type="GO" id="GO:0016579">
    <property type="term" value="P:protein deubiquitination"/>
    <property type="evidence" value="ECO:0007669"/>
    <property type="project" value="TreeGrafter"/>
</dbReference>
<dbReference type="PANTHER" id="PTHR12419">
    <property type="entry name" value="OTU DOMAIN CONTAINING PROTEIN"/>
    <property type="match status" value="1"/>
</dbReference>
<dbReference type="OrthoDB" id="415023at2759"/>
<feature type="compositionally biased region" description="Basic and acidic residues" evidence="1">
    <location>
        <begin position="292"/>
        <end position="303"/>
    </location>
</feature>
<dbReference type="InterPro" id="IPR003323">
    <property type="entry name" value="OTU_dom"/>
</dbReference>
<comment type="caution">
    <text evidence="3">The sequence shown here is derived from an EMBL/GenBank/DDBJ whole genome shotgun (WGS) entry which is preliminary data.</text>
</comment>
<dbReference type="PROSITE" id="PS50802">
    <property type="entry name" value="OTU"/>
    <property type="match status" value="1"/>
</dbReference>
<accession>A0A813D7R1</accession>
<keyword evidence="5" id="KW-1185">Reference proteome</keyword>
<feature type="compositionally biased region" description="Acidic residues" evidence="1">
    <location>
        <begin position="370"/>
        <end position="379"/>
    </location>
</feature>
<reference evidence="3" key="1">
    <citation type="submission" date="2021-02" db="EMBL/GenBank/DDBJ databases">
        <authorList>
            <person name="Dougan E. K."/>
            <person name="Rhodes N."/>
            <person name="Thang M."/>
            <person name="Chan C."/>
        </authorList>
    </citation>
    <scope>NUCLEOTIDE SEQUENCE</scope>
</reference>
<feature type="region of interest" description="Disordered" evidence="1">
    <location>
        <begin position="1"/>
        <end position="32"/>
    </location>
</feature>
<sequence>MGKKGRPANTRKGPCRQQAPRRQQRKKGGDDNELDFHELCEKLEPFGLAIRKMEPDGNCLFRCVADQLCGDAEEHQQLREECCDHMLEHAEEFQAFHADEDFEDEGVSFDGYVEQMRSPCKWGSQLELMAICRRNGINAIVHQNNLPPYEMVFAPLGARCLQLSYHDGEHYNSVRFASDMAPGKPARCLSLQQLRKVSQVDTDVSPEILQRVRDGLPTGHVITDETLRAALLEVGGDADSAAEQVLNMDFKTGHCLATQEPDITSGRGFEAKDVASMRSPSKTAADAACATGEEKAANQRHAEAGTLRSDARGVAVSPRGNEQDGRKEKQAEDASCRQSRAEKKERRRARLQEQQRRRTDCASETKAEAEESDPQDLSEEAALLLSRQLIRV</sequence>
<name>A0A813D7R1_POLGL</name>
<gene>
    <name evidence="3" type="ORF">PGLA1383_LOCUS2901</name>
    <name evidence="4" type="ORF">PGLA1383_LOCUS50894</name>
</gene>
<dbReference type="CDD" id="cd22771">
    <property type="entry name" value="OTU_plant_OTU7-like"/>
    <property type="match status" value="1"/>
</dbReference>
<dbReference type="GO" id="GO:0004843">
    <property type="term" value="F:cysteine-type deubiquitinase activity"/>
    <property type="evidence" value="ECO:0007669"/>
    <property type="project" value="TreeGrafter"/>
</dbReference>
<dbReference type="Pfam" id="PF02338">
    <property type="entry name" value="OTU"/>
    <property type="match status" value="1"/>
</dbReference>
<dbReference type="AlphaFoldDB" id="A0A813D7R1"/>
<dbReference type="EMBL" id="CAJNNV010000955">
    <property type="protein sequence ID" value="CAE8583955.1"/>
    <property type="molecule type" value="Genomic_DNA"/>
</dbReference>
<feature type="compositionally biased region" description="Basic and acidic residues" evidence="1">
    <location>
        <begin position="321"/>
        <end position="369"/>
    </location>
</feature>
<dbReference type="InterPro" id="IPR038765">
    <property type="entry name" value="Papain-like_cys_pep_sf"/>
</dbReference>
<evidence type="ECO:0000256" key="1">
    <source>
        <dbReference type="SAM" id="MobiDB-lite"/>
    </source>
</evidence>
<organism evidence="3 5">
    <name type="scientific">Polarella glacialis</name>
    <name type="common">Dinoflagellate</name>
    <dbReference type="NCBI Taxonomy" id="89957"/>
    <lineage>
        <taxon>Eukaryota</taxon>
        <taxon>Sar</taxon>
        <taxon>Alveolata</taxon>
        <taxon>Dinophyceae</taxon>
        <taxon>Suessiales</taxon>
        <taxon>Suessiaceae</taxon>
        <taxon>Polarella</taxon>
    </lineage>
</organism>
<evidence type="ECO:0000313" key="4">
    <source>
        <dbReference type="EMBL" id="CAE8635299.1"/>
    </source>
</evidence>
<feature type="region of interest" description="Disordered" evidence="1">
    <location>
        <begin position="291"/>
        <end position="380"/>
    </location>
</feature>
<dbReference type="EMBL" id="CAJNNV010031267">
    <property type="protein sequence ID" value="CAE8635299.1"/>
    <property type="molecule type" value="Genomic_DNA"/>
</dbReference>
<dbReference type="SUPFAM" id="SSF54001">
    <property type="entry name" value="Cysteine proteinases"/>
    <property type="match status" value="1"/>
</dbReference>
<evidence type="ECO:0000313" key="3">
    <source>
        <dbReference type="EMBL" id="CAE8583955.1"/>
    </source>
</evidence>
<evidence type="ECO:0000313" key="5">
    <source>
        <dbReference type="Proteomes" id="UP000654075"/>
    </source>
</evidence>
<dbReference type="InterPro" id="IPR050704">
    <property type="entry name" value="Peptidase_C85-like"/>
</dbReference>
<evidence type="ECO:0000259" key="2">
    <source>
        <dbReference type="PROSITE" id="PS50802"/>
    </source>
</evidence>
<dbReference type="Proteomes" id="UP000654075">
    <property type="component" value="Unassembled WGS sequence"/>
</dbReference>
<proteinExistence type="predicted"/>